<dbReference type="GO" id="GO:0043709">
    <property type="term" value="P:cell adhesion involved in single-species biofilm formation"/>
    <property type="evidence" value="ECO:0007669"/>
    <property type="project" value="TreeGrafter"/>
</dbReference>
<name>A0A1D9LFF3_9NEIS</name>
<evidence type="ECO:0000256" key="3">
    <source>
        <dbReference type="PROSITE-ProRule" id="PRU00169"/>
    </source>
</evidence>
<dbReference type="SUPFAM" id="SSF52172">
    <property type="entry name" value="CheY-like"/>
    <property type="match status" value="1"/>
</dbReference>
<evidence type="ECO:0000259" key="4">
    <source>
        <dbReference type="PROSITE" id="PS50110"/>
    </source>
</evidence>
<dbReference type="PROSITE" id="PS50887">
    <property type="entry name" value="GGDEF"/>
    <property type="match status" value="1"/>
</dbReference>
<sequence length="311" mass="34325">MNQDIPGLARPAAGRRGRILVVDDQPANIVVAHQILRERHDVFMATNGEQALEFCRATPPDMLLLDVEMPGLNGMDVCRRLKQDPATHDIPVIFVTGLQSPQQELECWEAGAADFVSKPVTPITLLNRVNAHLTLKFQADQLRVLAYHDGLTGIANRRNFDERLDKAWRHCQRARSTLALILSDVDLFKKYNDSCGHHAGDECLRQVASAIQDQMRRPYDLAARYGGEEFVCLLPETTLAGAVTVAIKIDAAVRALHIQHPASSVDVCVTLSQGVAVIEPDAGEDGERLLRLADDQLYLAKRTGRGRVCAV</sequence>
<dbReference type="SUPFAM" id="SSF55073">
    <property type="entry name" value="Nucleotide cyclase"/>
    <property type="match status" value="1"/>
</dbReference>
<dbReference type="PROSITE" id="PS50110">
    <property type="entry name" value="RESPONSE_REGULATORY"/>
    <property type="match status" value="1"/>
</dbReference>
<dbReference type="KEGG" id="cvc:BKX93_08280"/>
<dbReference type="InterPro" id="IPR050469">
    <property type="entry name" value="Diguanylate_Cyclase"/>
</dbReference>
<reference evidence="6 7" key="1">
    <citation type="submission" date="2016-10" db="EMBL/GenBank/DDBJ databases">
        <title>Chromobacterium muskegensis sp. nov., an insecticidal bacterium isolated from Sphagnum bogs.</title>
        <authorList>
            <person name="Sparks M.E."/>
            <person name="Blackburn M.B."/>
            <person name="Gundersen-Rindal D.E."/>
            <person name="Mitchell A."/>
            <person name="Farrar R."/>
            <person name="Kuhar D."/>
        </authorList>
    </citation>
    <scope>NUCLEOTIDE SEQUENCE [LARGE SCALE GENOMIC DNA]</scope>
    <source>
        <strain evidence="6 7">21-1</strain>
    </source>
</reference>
<keyword evidence="3" id="KW-0597">Phosphoprotein</keyword>
<dbReference type="PANTHER" id="PTHR45138">
    <property type="entry name" value="REGULATORY COMPONENTS OF SENSORY TRANSDUCTION SYSTEM"/>
    <property type="match status" value="1"/>
</dbReference>
<dbReference type="InterPro" id="IPR029787">
    <property type="entry name" value="Nucleotide_cyclase"/>
</dbReference>
<evidence type="ECO:0000259" key="5">
    <source>
        <dbReference type="PROSITE" id="PS50887"/>
    </source>
</evidence>
<dbReference type="Gene3D" id="3.40.50.2300">
    <property type="match status" value="1"/>
</dbReference>
<dbReference type="Pfam" id="PF00990">
    <property type="entry name" value="GGDEF"/>
    <property type="match status" value="1"/>
</dbReference>
<dbReference type="GO" id="GO:0000160">
    <property type="term" value="P:phosphorelay signal transduction system"/>
    <property type="evidence" value="ECO:0007669"/>
    <property type="project" value="InterPro"/>
</dbReference>
<dbReference type="Pfam" id="PF00072">
    <property type="entry name" value="Response_reg"/>
    <property type="match status" value="1"/>
</dbReference>
<evidence type="ECO:0000256" key="2">
    <source>
        <dbReference type="ARBA" id="ARBA00034247"/>
    </source>
</evidence>
<feature type="domain" description="Response regulatory" evidence="4">
    <location>
        <begin position="18"/>
        <end position="133"/>
    </location>
</feature>
<protein>
    <recommendedName>
        <fullName evidence="1">diguanylate cyclase</fullName>
        <ecNumber evidence="1">2.7.7.65</ecNumber>
    </recommendedName>
</protein>
<dbReference type="FunFam" id="3.30.70.270:FF:000001">
    <property type="entry name" value="Diguanylate cyclase domain protein"/>
    <property type="match status" value="1"/>
</dbReference>
<dbReference type="InterPro" id="IPR001789">
    <property type="entry name" value="Sig_transdc_resp-reg_receiver"/>
</dbReference>
<dbReference type="InterPro" id="IPR011006">
    <property type="entry name" value="CheY-like_superfamily"/>
</dbReference>
<evidence type="ECO:0000313" key="6">
    <source>
        <dbReference type="EMBL" id="AOZ49996.1"/>
    </source>
</evidence>
<dbReference type="InterPro" id="IPR043128">
    <property type="entry name" value="Rev_trsase/Diguanyl_cyclase"/>
</dbReference>
<dbReference type="GO" id="GO:0052621">
    <property type="term" value="F:diguanylate cyclase activity"/>
    <property type="evidence" value="ECO:0007669"/>
    <property type="project" value="UniProtKB-EC"/>
</dbReference>
<organism evidence="6 7">
    <name type="scientific">Chromobacterium vaccinii</name>
    <dbReference type="NCBI Taxonomy" id="1108595"/>
    <lineage>
        <taxon>Bacteria</taxon>
        <taxon>Pseudomonadati</taxon>
        <taxon>Pseudomonadota</taxon>
        <taxon>Betaproteobacteria</taxon>
        <taxon>Neisseriales</taxon>
        <taxon>Chromobacteriaceae</taxon>
        <taxon>Chromobacterium</taxon>
    </lineage>
</organism>
<feature type="domain" description="GGDEF" evidence="5">
    <location>
        <begin position="176"/>
        <end position="311"/>
    </location>
</feature>
<evidence type="ECO:0000256" key="1">
    <source>
        <dbReference type="ARBA" id="ARBA00012528"/>
    </source>
</evidence>
<dbReference type="Gene3D" id="3.30.70.270">
    <property type="match status" value="1"/>
</dbReference>
<dbReference type="EMBL" id="CP017707">
    <property type="protein sequence ID" value="AOZ49996.1"/>
    <property type="molecule type" value="Genomic_DNA"/>
</dbReference>
<dbReference type="InterPro" id="IPR000160">
    <property type="entry name" value="GGDEF_dom"/>
</dbReference>
<proteinExistence type="predicted"/>
<dbReference type="AlphaFoldDB" id="A0A1D9LFF3"/>
<dbReference type="GO" id="GO:0005886">
    <property type="term" value="C:plasma membrane"/>
    <property type="evidence" value="ECO:0007669"/>
    <property type="project" value="TreeGrafter"/>
</dbReference>
<dbReference type="SMART" id="SM00448">
    <property type="entry name" value="REC"/>
    <property type="match status" value="1"/>
</dbReference>
<feature type="modified residue" description="4-aspartylphosphate" evidence="3">
    <location>
        <position position="66"/>
    </location>
</feature>
<dbReference type="NCBIfam" id="TIGR00254">
    <property type="entry name" value="GGDEF"/>
    <property type="match status" value="1"/>
</dbReference>
<dbReference type="EC" id="2.7.7.65" evidence="1"/>
<dbReference type="SMART" id="SM00267">
    <property type="entry name" value="GGDEF"/>
    <property type="match status" value="1"/>
</dbReference>
<dbReference type="GeneID" id="68841211"/>
<dbReference type="STRING" id="1108595.BKX93_08280"/>
<dbReference type="RefSeq" id="WP_046157201.1">
    <property type="nucleotide sequence ID" value="NZ_CP017707.1"/>
</dbReference>
<dbReference type="CDD" id="cd01949">
    <property type="entry name" value="GGDEF"/>
    <property type="match status" value="1"/>
</dbReference>
<dbReference type="GO" id="GO:1902201">
    <property type="term" value="P:negative regulation of bacterial-type flagellum-dependent cell motility"/>
    <property type="evidence" value="ECO:0007669"/>
    <property type="project" value="TreeGrafter"/>
</dbReference>
<dbReference type="Proteomes" id="UP000178776">
    <property type="component" value="Chromosome"/>
</dbReference>
<dbReference type="PANTHER" id="PTHR45138:SF9">
    <property type="entry name" value="DIGUANYLATE CYCLASE DGCM-RELATED"/>
    <property type="match status" value="1"/>
</dbReference>
<comment type="catalytic activity">
    <reaction evidence="2">
        <text>2 GTP = 3',3'-c-di-GMP + 2 diphosphate</text>
        <dbReference type="Rhea" id="RHEA:24898"/>
        <dbReference type="ChEBI" id="CHEBI:33019"/>
        <dbReference type="ChEBI" id="CHEBI:37565"/>
        <dbReference type="ChEBI" id="CHEBI:58805"/>
        <dbReference type="EC" id="2.7.7.65"/>
    </reaction>
</comment>
<evidence type="ECO:0000313" key="7">
    <source>
        <dbReference type="Proteomes" id="UP000178776"/>
    </source>
</evidence>
<gene>
    <name evidence="6" type="ORF">BKX93_08280</name>
</gene>
<accession>A0A1D9LFF3</accession>